<dbReference type="AlphaFoldDB" id="A0ABD3BII6"/>
<evidence type="ECO:0000313" key="1">
    <source>
        <dbReference type="EMBL" id="KAL3617256.1"/>
    </source>
</evidence>
<proteinExistence type="predicted"/>
<comment type="caution">
    <text evidence="1">The sequence shown here is derived from an EMBL/GenBank/DDBJ whole genome shotgun (WGS) entry which is preliminary data.</text>
</comment>
<dbReference type="EMBL" id="JAVIJP010000086">
    <property type="protein sequence ID" value="KAL3617256.1"/>
    <property type="molecule type" value="Genomic_DNA"/>
</dbReference>
<evidence type="ECO:0000313" key="2">
    <source>
        <dbReference type="Proteomes" id="UP001632038"/>
    </source>
</evidence>
<evidence type="ECO:0008006" key="3">
    <source>
        <dbReference type="Google" id="ProtNLM"/>
    </source>
</evidence>
<sequence>MDSSPSFLQEFHEIYSEFSSGKAIVRTLRTLKELRE</sequence>
<dbReference type="Proteomes" id="UP001632038">
    <property type="component" value="Unassembled WGS sequence"/>
</dbReference>
<protein>
    <recommendedName>
        <fullName evidence="3">Maturase K</fullName>
    </recommendedName>
</protein>
<name>A0ABD3BII6_9LAMI</name>
<accession>A0ABD3BII6</accession>
<gene>
    <name evidence="1" type="ORF">CASFOL_039003</name>
</gene>
<organism evidence="1 2">
    <name type="scientific">Castilleja foliolosa</name>
    <dbReference type="NCBI Taxonomy" id="1961234"/>
    <lineage>
        <taxon>Eukaryota</taxon>
        <taxon>Viridiplantae</taxon>
        <taxon>Streptophyta</taxon>
        <taxon>Embryophyta</taxon>
        <taxon>Tracheophyta</taxon>
        <taxon>Spermatophyta</taxon>
        <taxon>Magnoliopsida</taxon>
        <taxon>eudicotyledons</taxon>
        <taxon>Gunneridae</taxon>
        <taxon>Pentapetalae</taxon>
        <taxon>asterids</taxon>
        <taxon>lamiids</taxon>
        <taxon>Lamiales</taxon>
        <taxon>Orobanchaceae</taxon>
        <taxon>Pedicularideae</taxon>
        <taxon>Castillejinae</taxon>
        <taxon>Castilleja</taxon>
    </lineage>
</organism>
<reference evidence="2" key="1">
    <citation type="journal article" date="2024" name="IScience">
        <title>Strigolactones Initiate the Formation of Haustorium-like Structures in Castilleja.</title>
        <authorList>
            <person name="Buerger M."/>
            <person name="Peterson D."/>
            <person name="Chory J."/>
        </authorList>
    </citation>
    <scope>NUCLEOTIDE SEQUENCE [LARGE SCALE GENOMIC DNA]</scope>
</reference>
<keyword evidence="2" id="KW-1185">Reference proteome</keyword>